<dbReference type="EMBL" id="LR796501">
    <property type="protein sequence ID" value="CAB4149103.1"/>
    <property type="molecule type" value="Genomic_DNA"/>
</dbReference>
<proteinExistence type="predicted"/>
<protein>
    <submittedName>
        <fullName evidence="2">Uncharacterized protein</fullName>
    </submittedName>
</protein>
<keyword evidence="1" id="KW-1133">Transmembrane helix</keyword>
<organism evidence="2">
    <name type="scientific">uncultured Caudovirales phage</name>
    <dbReference type="NCBI Taxonomy" id="2100421"/>
    <lineage>
        <taxon>Viruses</taxon>
        <taxon>Duplodnaviria</taxon>
        <taxon>Heunggongvirae</taxon>
        <taxon>Uroviricota</taxon>
        <taxon>Caudoviricetes</taxon>
        <taxon>Peduoviridae</taxon>
        <taxon>Maltschvirus</taxon>
        <taxon>Maltschvirus maltsch</taxon>
    </lineage>
</organism>
<name>A0A6J5MVS4_9CAUD</name>
<keyword evidence="1" id="KW-0472">Membrane</keyword>
<evidence type="ECO:0000256" key="1">
    <source>
        <dbReference type="SAM" id="Phobius"/>
    </source>
</evidence>
<evidence type="ECO:0000313" key="2">
    <source>
        <dbReference type="EMBL" id="CAB4149103.1"/>
    </source>
</evidence>
<feature type="transmembrane region" description="Helical" evidence="1">
    <location>
        <begin position="57"/>
        <end position="79"/>
    </location>
</feature>
<gene>
    <name evidence="2" type="ORF">UFOVP533_46</name>
</gene>
<accession>A0A6J5MVS4</accession>
<sequence length="82" mass="9282">MNTENEIALIHEELQNMNKKIDRIYHVLIGDDEMKIEGLVSKVQKHDKYIQNQRLQVARFSGIATAAGVVGGLIVQLVLRLI</sequence>
<keyword evidence="1" id="KW-0812">Transmembrane</keyword>
<reference evidence="2" key="1">
    <citation type="submission" date="2020-04" db="EMBL/GenBank/DDBJ databases">
        <authorList>
            <person name="Chiriac C."/>
            <person name="Salcher M."/>
            <person name="Ghai R."/>
            <person name="Kavagutti S V."/>
        </authorList>
    </citation>
    <scope>NUCLEOTIDE SEQUENCE</scope>
</reference>